<feature type="compositionally biased region" description="Polar residues" evidence="1">
    <location>
        <begin position="406"/>
        <end position="418"/>
    </location>
</feature>
<organism evidence="2 3">
    <name type="scientific">Paracoccidioides brasiliensis (strain Pb18)</name>
    <dbReference type="NCBI Taxonomy" id="502780"/>
    <lineage>
        <taxon>Eukaryota</taxon>
        <taxon>Fungi</taxon>
        <taxon>Dikarya</taxon>
        <taxon>Ascomycota</taxon>
        <taxon>Pezizomycotina</taxon>
        <taxon>Eurotiomycetes</taxon>
        <taxon>Eurotiomycetidae</taxon>
        <taxon>Onygenales</taxon>
        <taxon>Ajellomycetaceae</taxon>
        <taxon>Paracoccidioides</taxon>
    </lineage>
</organism>
<feature type="compositionally biased region" description="Basic and acidic residues" evidence="1">
    <location>
        <begin position="20"/>
        <end position="29"/>
    </location>
</feature>
<dbReference type="AlphaFoldDB" id="C1G124"/>
<name>C1G124_PARBD</name>
<dbReference type="OMA" id="SWEPYSP"/>
<reference evidence="2 3" key="1">
    <citation type="journal article" date="2011" name="PLoS Genet.">
        <title>Comparative genomic analysis of human fungal pathogens causing paracoccidioidomycosis.</title>
        <authorList>
            <person name="Desjardins C.A."/>
            <person name="Champion M.D."/>
            <person name="Holder J.W."/>
            <person name="Muszewska A."/>
            <person name="Goldberg J."/>
            <person name="Bailao A.M."/>
            <person name="Brigido M.M."/>
            <person name="Ferreira M.E."/>
            <person name="Garcia A.M."/>
            <person name="Grynberg M."/>
            <person name="Gujja S."/>
            <person name="Heiman D.I."/>
            <person name="Henn M.R."/>
            <person name="Kodira C.D."/>
            <person name="Leon-Narvaez H."/>
            <person name="Longo L.V."/>
            <person name="Ma L.J."/>
            <person name="Malavazi I."/>
            <person name="Matsuo A.L."/>
            <person name="Morais F.V."/>
            <person name="Pereira M."/>
            <person name="Rodriguez-Brito S."/>
            <person name="Sakthikumar S."/>
            <person name="Salem-Izacc S.M."/>
            <person name="Sykes S.M."/>
            <person name="Teixeira M.M."/>
            <person name="Vallejo M.C."/>
            <person name="Walter M.E."/>
            <person name="Yandava C."/>
            <person name="Young S."/>
            <person name="Zeng Q."/>
            <person name="Zucker J."/>
            <person name="Felipe M.S."/>
            <person name="Goldman G.H."/>
            <person name="Haas B.J."/>
            <person name="McEwen J.G."/>
            <person name="Nino-Vega G."/>
            <person name="Puccia R."/>
            <person name="San-Blas G."/>
            <person name="Soares C.M."/>
            <person name="Birren B.W."/>
            <person name="Cuomo C.A."/>
        </authorList>
    </citation>
    <scope>NUCLEOTIDE SEQUENCE [LARGE SCALE GENOMIC DNA]</scope>
    <source>
        <strain evidence="2 3">Pb18</strain>
    </source>
</reference>
<feature type="compositionally biased region" description="Basic residues" evidence="1">
    <location>
        <begin position="426"/>
        <end position="437"/>
    </location>
</feature>
<dbReference type="EMBL" id="KN275957">
    <property type="protein sequence ID" value="EEH44275.1"/>
    <property type="molecule type" value="Genomic_DNA"/>
</dbReference>
<feature type="compositionally biased region" description="Basic and acidic residues" evidence="1">
    <location>
        <begin position="345"/>
        <end position="357"/>
    </location>
</feature>
<gene>
    <name evidence="2" type="ORF">PADG_00564</name>
</gene>
<feature type="region of interest" description="Disordered" evidence="1">
    <location>
        <begin position="224"/>
        <end position="249"/>
    </location>
</feature>
<evidence type="ECO:0000256" key="1">
    <source>
        <dbReference type="SAM" id="MobiDB-lite"/>
    </source>
</evidence>
<feature type="compositionally biased region" description="Polar residues" evidence="1">
    <location>
        <begin position="325"/>
        <end position="339"/>
    </location>
</feature>
<feature type="compositionally biased region" description="Polar residues" evidence="1">
    <location>
        <begin position="30"/>
        <end position="66"/>
    </location>
</feature>
<sequence length="454" mass="49737">MATTPPPRVIGTPPTPRHGPRFDAFEPHSTRQSARLANRQASRGSPSFSTPSTQCSPNDTDFSTDGISKKISPIEQDAFSLPQSPLASPTRRSNRKGNGTQQVTQANSLFDNTRGQTHPTSQSASLSLPNIYGQHTTLTANMLPTPAKTPRKKAVPDPSVVARTLFKNDTKHNNHEMPTPKRQKGKKFKGFSLESFEAEAEMEANDKITIFTDSRDRIPEVHETTDNPFLCRPNDGPTSARGVRQATRDKKMEEVLHRDDGMLYVFRGKKTFRKFDSDTEEDDDETDQGLLACRPDLLAEGGLPRVRPLTRSSIKPRLLFPTAPQRGTTPSLKSDNSQKAAGPVEKCEADEHDESRSNSDLPHASSKGVPITPPSKTTVSTPSTSLTGGRSLRSHIKEGQVALGSDTPSHTSNGTVTRVSPFARWTRTKSQVRKRVATKSSDSGEPAIKKSRTQ</sequence>
<dbReference type="RefSeq" id="XP_010756400.1">
    <property type="nucleotide sequence ID" value="XM_010758098.1"/>
</dbReference>
<feature type="region of interest" description="Disordered" evidence="1">
    <location>
        <begin position="308"/>
        <end position="454"/>
    </location>
</feature>
<dbReference type="InParanoid" id="C1G124"/>
<evidence type="ECO:0000313" key="3">
    <source>
        <dbReference type="Proteomes" id="UP000001628"/>
    </source>
</evidence>
<dbReference type="eggNOG" id="ENOG502S7GF">
    <property type="taxonomic scope" value="Eukaryota"/>
</dbReference>
<evidence type="ECO:0000313" key="2">
    <source>
        <dbReference type="EMBL" id="EEH44275.1"/>
    </source>
</evidence>
<protein>
    <submittedName>
        <fullName evidence="2">Uncharacterized protein</fullName>
    </submittedName>
</protein>
<feature type="region of interest" description="Disordered" evidence="1">
    <location>
        <begin position="1"/>
        <end position="106"/>
    </location>
</feature>
<feature type="compositionally biased region" description="Pro residues" evidence="1">
    <location>
        <begin position="1"/>
        <end position="17"/>
    </location>
</feature>
<feature type="compositionally biased region" description="Low complexity" evidence="1">
    <location>
        <begin position="374"/>
        <end position="387"/>
    </location>
</feature>
<accession>C1G124</accession>
<dbReference type="GeneID" id="22580387"/>
<feature type="compositionally biased region" description="Polar residues" evidence="1">
    <location>
        <begin position="81"/>
        <end position="106"/>
    </location>
</feature>
<keyword evidence="3" id="KW-1185">Reference proteome</keyword>
<dbReference type="OrthoDB" id="5398515at2759"/>
<dbReference type="Proteomes" id="UP000001628">
    <property type="component" value="Unassembled WGS sequence"/>
</dbReference>
<dbReference type="HOGENOM" id="CLU_038380_0_0_1"/>
<dbReference type="VEuPathDB" id="FungiDB:PADG_00564"/>
<dbReference type="KEGG" id="pbn:PADG_00564"/>
<proteinExistence type="predicted"/>